<comment type="similarity">
    <text evidence="2">Belongs to the glycosyltransferase 31 family.</text>
</comment>
<sequence length="438" mass="49934">MIGGLLALYIMAHIIYLDVFKRDLLPVGQAPMLKWCPRLAHAQHEQLAACGFLLNFWTNSNIHTYIQLERIKTSFIRVNNSRSFVRCWCGARWPRQFWLHLSLCSYPVWAVMAEWVPPVQNDRSRKSSALVLSCSLFGFGSLLLAVCLLGPVVGVPRPHHHQDQEDRRLFPHYPVMGEKTSDVFITVKTSGRFHKSRIASILDTWFQLAPGDIFFITDQDDKHLSRRTGEHVIATQCRASHSLLGLCCKMGVEFDSYIRSKRNWFCHFDDDNYVNVPLLKKLLSKYNPDKDWYLGKPSTKMPVHHPDDKNEPRKFWFATGGAGFCLSRSLAKKLAPLAADGQFVQVCRRLSLPDDVSMGFLIGHTLATNLTIVKQFHSHLEPLYTLDHRQLAEQVSLSRGVNVPSIFDNDPSHFKSLHCLLYPQASLCLKTTQSSDTS</sequence>
<evidence type="ECO:0000313" key="11">
    <source>
        <dbReference type="EMBL" id="KAL1226547.1"/>
    </source>
</evidence>
<evidence type="ECO:0000313" key="12">
    <source>
        <dbReference type="Proteomes" id="UP001558632"/>
    </source>
</evidence>
<evidence type="ECO:0000256" key="9">
    <source>
        <dbReference type="ARBA" id="ARBA00037847"/>
    </source>
</evidence>
<gene>
    <name evidence="11" type="ORF">TSPI_08208</name>
</gene>
<dbReference type="Proteomes" id="UP001558632">
    <property type="component" value="Unassembled WGS sequence"/>
</dbReference>
<keyword evidence="12" id="KW-1185">Reference proteome</keyword>
<keyword evidence="8" id="KW-0472">Membrane</keyword>
<keyword evidence="6" id="KW-0735">Signal-anchor</keyword>
<organism evidence="11 12">
    <name type="scientific">Trichinella spiralis</name>
    <name type="common">Trichina worm</name>
    <dbReference type="NCBI Taxonomy" id="6334"/>
    <lineage>
        <taxon>Eukaryota</taxon>
        <taxon>Metazoa</taxon>
        <taxon>Ecdysozoa</taxon>
        <taxon>Nematoda</taxon>
        <taxon>Enoplea</taxon>
        <taxon>Dorylaimia</taxon>
        <taxon>Trichinellida</taxon>
        <taxon>Trichinellidae</taxon>
        <taxon>Trichinella</taxon>
    </lineage>
</organism>
<evidence type="ECO:0000256" key="1">
    <source>
        <dbReference type="ARBA" id="ARBA00004606"/>
    </source>
</evidence>
<evidence type="ECO:0000256" key="5">
    <source>
        <dbReference type="ARBA" id="ARBA00022692"/>
    </source>
</evidence>
<evidence type="ECO:0000259" key="10">
    <source>
        <dbReference type="Pfam" id="PF02434"/>
    </source>
</evidence>
<dbReference type="Gene3D" id="3.90.550.50">
    <property type="match status" value="1"/>
</dbReference>
<evidence type="ECO:0000256" key="7">
    <source>
        <dbReference type="ARBA" id="ARBA00022989"/>
    </source>
</evidence>
<keyword evidence="4" id="KW-0808">Transferase</keyword>
<keyword evidence="7" id="KW-1133">Transmembrane helix</keyword>
<dbReference type="Pfam" id="PF02434">
    <property type="entry name" value="Fringe"/>
    <property type="match status" value="1"/>
</dbReference>
<name>A0ABR3K0C3_TRISP</name>
<evidence type="ECO:0000256" key="6">
    <source>
        <dbReference type="ARBA" id="ARBA00022968"/>
    </source>
</evidence>
<feature type="domain" description="Fringe-like glycosyltransferase" evidence="10">
    <location>
        <begin position="180"/>
        <end position="401"/>
    </location>
</feature>
<reference evidence="11 12" key="1">
    <citation type="submission" date="2024-07" db="EMBL/GenBank/DDBJ databases">
        <title>Enhanced genomic and transcriptomic resources for Trichinella pseudospiralis and T. spiralis underpin the discovery of pronounced molecular differences between stages and species.</title>
        <authorList>
            <person name="Pasi K.K."/>
            <person name="La Rosa G."/>
            <person name="Gomez-Morales M.A."/>
            <person name="Tosini F."/>
            <person name="Sumanam S."/>
            <person name="Young N.D."/>
            <person name="Chang B.C."/>
            <person name="Robin G.B."/>
        </authorList>
    </citation>
    <scope>NUCLEOTIDE SEQUENCE [LARGE SCALE GENOMIC DNA]</scope>
    <source>
        <strain evidence="11">ISS534</strain>
    </source>
</reference>
<dbReference type="EMBL" id="JBEUSY010000566">
    <property type="protein sequence ID" value="KAL1226547.1"/>
    <property type="molecule type" value="Genomic_DNA"/>
</dbReference>
<protein>
    <submittedName>
        <fullName evidence="11">Fringe glycosyltransferase</fullName>
    </submittedName>
</protein>
<evidence type="ECO:0000256" key="8">
    <source>
        <dbReference type="ARBA" id="ARBA00023136"/>
    </source>
</evidence>
<comment type="subcellular location">
    <subcellularLocation>
        <location evidence="9">Endomembrane system</location>
        <topology evidence="9">Single-pass membrane protein</topology>
    </subcellularLocation>
    <subcellularLocation>
        <location evidence="1">Membrane</location>
        <topology evidence="1">Single-pass type II membrane protein</topology>
    </subcellularLocation>
</comment>
<comment type="caution">
    <text evidence="11">The sequence shown here is derived from an EMBL/GenBank/DDBJ whole genome shotgun (WGS) entry which is preliminary data.</text>
</comment>
<dbReference type="InterPro" id="IPR003378">
    <property type="entry name" value="Fringe-like_glycosylTrfase"/>
</dbReference>
<evidence type="ECO:0000256" key="4">
    <source>
        <dbReference type="ARBA" id="ARBA00022679"/>
    </source>
</evidence>
<keyword evidence="3" id="KW-0328">Glycosyltransferase</keyword>
<proteinExistence type="inferred from homology"/>
<dbReference type="PANTHER" id="PTHR10811">
    <property type="entry name" value="FRINGE-RELATED"/>
    <property type="match status" value="1"/>
</dbReference>
<evidence type="ECO:0000256" key="3">
    <source>
        <dbReference type="ARBA" id="ARBA00022676"/>
    </source>
</evidence>
<accession>A0ABR3K0C3</accession>
<evidence type="ECO:0000256" key="2">
    <source>
        <dbReference type="ARBA" id="ARBA00008661"/>
    </source>
</evidence>
<keyword evidence="5" id="KW-0812">Transmembrane</keyword>